<dbReference type="GO" id="GO:0001786">
    <property type="term" value="F:phosphatidylserine binding"/>
    <property type="evidence" value="ECO:0007669"/>
    <property type="project" value="TreeGrafter"/>
</dbReference>
<evidence type="ECO:0000313" key="8">
    <source>
        <dbReference type="Proteomes" id="UP001372834"/>
    </source>
</evidence>
<evidence type="ECO:0000256" key="6">
    <source>
        <dbReference type="RuleBase" id="RU003540"/>
    </source>
</evidence>
<dbReference type="GO" id="GO:0005886">
    <property type="term" value="C:plasma membrane"/>
    <property type="evidence" value="ECO:0007669"/>
    <property type="project" value="TreeGrafter"/>
</dbReference>
<dbReference type="InterPro" id="IPR037104">
    <property type="entry name" value="Annexin_sf"/>
</dbReference>
<dbReference type="InterPro" id="IPR018252">
    <property type="entry name" value="Annexin_repeat_CS"/>
</dbReference>
<dbReference type="PANTHER" id="PTHR10502:SF233">
    <property type="entry name" value="ANNEXIN B9"/>
    <property type="match status" value="1"/>
</dbReference>
<dbReference type="InterPro" id="IPR001464">
    <property type="entry name" value="Annexin"/>
</dbReference>
<dbReference type="FunFam" id="1.10.220.10:FF:000010">
    <property type="entry name" value="Annexin"/>
    <property type="match status" value="1"/>
</dbReference>
<dbReference type="PRINTS" id="PR00196">
    <property type="entry name" value="ANNEXIN"/>
</dbReference>
<evidence type="ECO:0000256" key="4">
    <source>
        <dbReference type="ARBA" id="ARBA00023216"/>
    </source>
</evidence>
<dbReference type="PROSITE" id="PS00223">
    <property type="entry name" value="ANNEXIN_1"/>
    <property type="match status" value="1"/>
</dbReference>
<dbReference type="InterPro" id="IPR018502">
    <property type="entry name" value="Annexin_repeat"/>
</dbReference>
<dbReference type="GO" id="GO:0005737">
    <property type="term" value="C:cytoplasm"/>
    <property type="evidence" value="ECO:0007669"/>
    <property type="project" value="TreeGrafter"/>
</dbReference>
<dbReference type="GO" id="GO:0005634">
    <property type="term" value="C:nucleus"/>
    <property type="evidence" value="ECO:0007669"/>
    <property type="project" value="TreeGrafter"/>
</dbReference>
<dbReference type="Gene3D" id="1.10.220.10">
    <property type="entry name" value="Annexin"/>
    <property type="match status" value="4"/>
</dbReference>
<keyword evidence="3 6" id="KW-0106">Calcium</keyword>
<dbReference type="GO" id="GO:0012506">
    <property type="term" value="C:vesicle membrane"/>
    <property type="evidence" value="ECO:0007669"/>
    <property type="project" value="TreeGrafter"/>
</dbReference>
<dbReference type="FunFam" id="1.10.220.10:FF:000002">
    <property type="entry name" value="Annexin"/>
    <property type="match status" value="1"/>
</dbReference>
<evidence type="ECO:0000256" key="3">
    <source>
        <dbReference type="ARBA" id="ARBA00022837"/>
    </source>
</evidence>
<accession>A0AAN8NS88</accession>
<gene>
    <name evidence="7" type="primary">ANXB9_3</name>
    <name evidence="7" type="ORF">RUM43_010994</name>
</gene>
<evidence type="ECO:0000256" key="5">
    <source>
        <dbReference type="ARBA" id="ARBA00023302"/>
    </source>
</evidence>
<comment type="similarity">
    <text evidence="1 6">Belongs to the annexin family.</text>
</comment>
<protein>
    <recommendedName>
        <fullName evidence="6">Annexin</fullName>
    </recommendedName>
</protein>
<evidence type="ECO:0000256" key="2">
    <source>
        <dbReference type="ARBA" id="ARBA00022737"/>
    </source>
</evidence>
<name>A0AAN8NS88_POLSC</name>
<dbReference type="AlphaFoldDB" id="A0AAN8NS88"/>
<keyword evidence="5 6" id="KW-0111">Calcium/phospholipid-binding</keyword>
<comment type="caution">
    <text evidence="7">The sequence shown here is derived from an EMBL/GenBank/DDBJ whole genome shotgun (WGS) entry which is preliminary data.</text>
</comment>
<dbReference type="Proteomes" id="UP001372834">
    <property type="component" value="Unassembled WGS sequence"/>
</dbReference>
<dbReference type="GO" id="GO:0005544">
    <property type="term" value="F:calcium-dependent phospholipid binding"/>
    <property type="evidence" value="ECO:0007669"/>
    <property type="project" value="UniProtKB-KW"/>
</dbReference>
<dbReference type="PROSITE" id="PS51897">
    <property type="entry name" value="ANNEXIN_2"/>
    <property type="match status" value="4"/>
</dbReference>
<dbReference type="PANTHER" id="PTHR10502">
    <property type="entry name" value="ANNEXIN"/>
    <property type="match status" value="1"/>
</dbReference>
<dbReference type="Pfam" id="PF00191">
    <property type="entry name" value="Annexin"/>
    <property type="match status" value="4"/>
</dbReference>
<dbReference type="SMART" id="SM00335">
    <property type="entry name" value="ANX"/>
    <property type="match status" value="4"/>
</dbReference>
<dbReference type="EMBL" id="JAWJWE010000039">
    <property type="protein sequence ID" value="KAK6620699.1"/>
    <property type="molecule type" value="Genomic_DNA"/>
</dbReference>
<keyword evidence="4 6" id="KW-0041">Annexin</keyword>
<proteinExistence type="inferred from homology"/>
<dbReference type="SUPFAM" id="SSF47874">
    <property type="entry name" value="Annexin"/>
    <property type="match status" value="1"/>
</dbReference>
<reference evidence="7 8" key="1">
    <citation type="submission" date="2023-10" db="EMBL/GenBank/DDBJ databases">
        <title>Genomes of two closely related lineages of the louse Polyplax serrata with different host specificities.</title>
        <authorList>
            <person name="Martinu J."/>
            <person name="Tarabai H."/>
            <person name="Stefka J."/>
            <person name="Hypsa V."/>
        </authorList>
    </citation>
    <scope>NUCLEOTIDE SEQUENCE [LARGE SCALE GENOMIC DNA]</scope>
    <source>
        <strain evidence="7">HR10_N</strain>
    </source>
</reference>
<comment type="domain">
    <text evidence="6">A pair of annexin repeats may form one binding site for calcium and phospholipid.</text>
</comment>
<dbReference type="FunFam" id="1.10.220.10:FF:000001">
    <property type="entry name" value="Annexin"/>
    <property type="match status" value="1"/>
</dbReference>
<keyword evidence="2 6" id="KW-0677">Repeat</keyword>
<dbReference type="GO" id="GO:0005509">
    <property type="term" value="F:calcium ion binding"/>
    <property type="evidence" value="ECO:0007669"/>
    <property type="project" value="InterPro"/>
</dbReference>
<dbReference type="GO" id="GO:0032509">
    <property type="term" value="P:endosome transport via multivesicular body sorting pathway"/>
    <property type="evidence" value="ECO:0007669"/>
    <property type="project" value="TreeGrafter"/>
</dbReference>
<evidence type="ECO:0000256" key="1">
    <source>
        <dbReference type="ARBA" id="ARBA00007831"/>
    </source>
</evidence>
<organism evidence="7 8">
    <name type="scientific">Polyplax serrata</name>
    <name type="common">Common mouse louse</name>
    <dbReference type="NCBI Taxonomy" id="468196"/>
    <lineage>
        <taxon>Eukaryota</taxon>
        <taxon>Metazoa</taxon>
        <taxon>Ecdysozoa</taxon>
        <taxon>Arthropoda</taxon>
        <taxon>Hexapoda</taxon>
        <taxon>Insecta</taxon>
        <taxon>Pterygota</taxon>
        <taxon>Neoptera</taxon>
        <taxon>Paraneoptera</taxon>
        <taxon>Psocodea</taxon>
        <taxon>Troctomorpha</taxon>
        <taxon>Phthiraptera</taxon>
        <taxon>Anoplura</taxon>
        <taxon>Polyplacidae</taxon>
        <taxon>Polyplax</taxon>
    </lineage>
</organism>
<evidence type="ECO:0000313" key="7">
    <source>
        <dbReference type="EMBL" id="KAK6620699.1"/>
    </source>
</evidence>
<dbReference type="FunFam" id="1.10.220.10:FF:000004">
    <property type="entry name" value="Annexin"/>
    <property type="match status" value="1"/>
</dbReference>
<sequence>MLVCPVTSTVTPFKVNYYSLLISQCLPTVFPADPFNAQDDAAVLKKAMKGFGTDEKAIIDVLGKRGIVQRLEIAETYKTLYGKDLIKDLKSELGGKFEDAIIALMTPLPQFYAKELHDAVSGLGTDEEAIIEILCTLSNYGIKTIATFYENTYGRSLEKDLKGDTSGHFKRLCVSLVQGNREENAEVDKSAAVSDAQTLVSSGEGKWGTDESIFNSILVTKSYPQLRQIFAEYEEMTGHDIEKAIKREFSGSVEKGMLAIVKCVKSKIGFFAERLHASMAGMGTRDKTLIRIIVSRSEIDLGDIKKAFEEKYGKSLESWIESLWRGVGGGGSGGMRLNLRGIVISEFYRSFIGCWAKGHPSLSLCSSHPPFSLNLLELTRCSVDVVPCLNCFYTDVLDWTIAGRYFRRLQETSTHIGGLNLLQGEVSGDMKRLLISLVS</sequence>